<keyword evidence="1" id="KW-0812">Transmembrane</keyword>
<proteinExistence type="predicted"/>
<dbReference type="Proteomes" id="UP000436088">
    <property type="component" value="Unassembled WGS sequence"/>
</dbReference>
<accession>A0A6A3CFT9</accession>
<feature type="transmembrane region" description="Helical" evidence="1">
    <location>
        <begin position="12"/>
        <end position="35"/>
    </location>
</feature>
<keyword evidence="1" id="KW-0472">Membrane</keyword>
<dbReference type="AlphaFoldDB" id="A0A6A3CFT9"/>
<sequence length="117" mass="13179">MGIRRSKVVDVYSFLLFEATGGSESAVIPIPPWLISTVNTTTTTVIMMMMMWNHVAAILYLILFPVLEILLAWKPNLRMLTVTLTSVSTTKTTMTWWSEWRFKFNCIRNTAGSGGAT</sequence>
<reference evidence="2" key="1">
    <citation type="submission" date="2019-09" db="EMBL/GenBank/DDBJ databases">
        <title>Draft genome information of white flower Hibiscus syriacus.</title>
        <authorList>
            <person name="Kim Y.-M."/>
        </authorList>
    </citation>
    <scope>NUCLEOTIDE SEQUENCE [LARGE SCALE GENOMIC DNA]</scope>
    <source>
        <strain evidence="2">YM2019G1</strain>
    </source>
</reference>
<organism evidence="2 3">
    <name type="scientific">Hibiscus syriacus</name>
    <name type="common">Rose of Sharon</name>
    <dbReference type="NCBI Taxonomy" id="106335"/>
    <lineage>
        <taxon>Eukaryota</taxon>
        <taxon>Viridiplantae</taxon>
        <taxon>Streptophyta</taxon>
        <taxon>Embryophyta</taxon>
        <taxon>Tracheophyta</taxon>
        <taxon>Spermatophyta</taxon>
        <taxon>Magnoliopsida</taxon>
        <taxon>eudicotyledons</taxon>
        <taxon>Gunneridae</taxon>
        <taxon>Pentapetalae</taxon>
        <taxon>rosids</taxon>
        <taxon>malvids</taxon>
        <taxon>Malvales</taxon>
        <taxon>Malvaceae</taxon>
        <taxon>Malvoideae</taxon>
        <taxon>Hibiscus</taxon>
    </lineage>
</organism>
<evidence type="ECO:0000256" key="1">
    <source>
        <dbReference type="SAM" id="Phobius"/>
    </source>
</evidence>
<name>A0A6A3CFT9_HIBSY</name>
<evidence type="ECO:0000313" key="2">
    <source>
        <dbReference type="EMBL" id="KAE8727606.1"/>
    </source>
</evidence>
<feature type="transmembrane region" description="Helical" evidence="1">
    <location>
        <begin position="55"/>
        <end position="73"/>
    </location>
</feature>
<gene>
    <name evidence="2" type="ORF">F3Y22_tig00005459pilonHSYRG00338</name>
</gene>
<comment type="caution">
    <text evidence="2">The sequence shown here is derived from an EMBL/GenBank/DDBJ whole genome shotgun (WGS) entry which is preliminary data.</text>
</comment>
<keyword evidence="1" id="KW-1133">Transmembrane helix</keyword>
<protein>
    <submittedName>
        <fullName evidence="2">Uncharacterized protein</fullName>
    </submittedName>
</protein>
<evidence type="ECO:0000313" key="3">
    <source>
        <dbReference type="Proteomes" id="UP000436088"/>
    </source>
</evidence>
<keyword evidence="3" id="KW-1185">Reference proteome</keyword>
<dbReference type="EMBL" id="VEPZ02000307">
    <property type="protein sequence ID" value="KAE8727606.1"/>
    <property type="molecule type" value="Genomic_DNA"/>
</dbReference>